<evidence type="ECO:0000256" key="3">
    <source>
        <dbReference type="SAM" id="SignalP"/>
    </source>
</evidence>
<dbReference type="EMBL" id="SKFH01000031">
    <property type="protein sequence ID" value="TCZ67921.1"/>
    <property type="molecule type" value="Genomic_DNA"/>
</dbReference>
<comment type="caution">
    <text evidence="4">The sequence shown here is derived from an EMBL/GenBank/DDBJ whole genome shotgun (WGS) entry which is preliminary data.</text>
</comment>
<keyword evidence="5" id="KW-1185">Reference proteome</keyword>
<keyword evidence="1" id="KW-0175">Coiled coil</keyword>
<dbReference type="PROSITE" id="PS51257">
    <property type="entry name" value="PROKAR_LIPOPROTEIN"/>
    <property type="match status" value="1"/>
</dbReference>
<gene>
    <name evidence="4" type="ORF">E0486_14945</name>
</gene>
<protein>
    <submittedName>
        <fullName evidence="4">Uncharacterized protein</fullName>
    </submittedName>
</protein>
<feature type="chain" id="PRO_5020963457" evidence="3">
    <location>
        <begin position="23"/>
        <end position="228"/>
    </location>
</feature>
<evidence type="ECO:0000313" key="5">
    <source>
        <dbReference type="Proteomes" id="UP000295164"/>
    </source>
</evidence>
<dbReference type="RefSeq" id="WP_131853203.1">
    <property type="nucleotide sequence ID" value="NZ_SKFH01000031.1"/>
</dbReference>
<dbReference type="OrthoDB" id="674326at2"/>
<evidence type="ECO:0000313" key="4">
    <source>
        <dbReference type="EMBL" id="TCZ67921.1"/>
    </source>
</evidence>
<evidence type="ECO:0000256" key="2">
    <source>
        <dbReference type="SAM" id="MobiDB-lite"/>
    </source>
</evidence>
<reference evidence="4 5" key="1">
    <citation type="submission" date="2019-03" db="EMBL/GenBank/DDBJ databases">
        <authorList>
            <person name="Kim M.K.M."/>
        </authorList>
    </citation>
    <scope>NUCLEOTIDE SEQUENCE [LARGE SCALE GENOMIC DNA]</scope>
    <source>
        <strain evidence="4 5">17J68-15</strain>
    </source>
</reference>
<proteinExistence type="predicted"/>
<keyword evidence="3" id="KW-0732">Signal</keyword>
<feature type="region of interest" description="Disordered" evidence="2">
    <location>
        <begin position="20"/>
        <end position="47"/>
    </location>
</feature>
<dbReference type="Proteomes" id="UP000295164">
    <property type="component" value="Unassembled WGS sequence"/>
</dbReference>
<accession>A0A4V2WMC9</accession>
<feature type="coiled-coil region" evidence="1">
    <location>
        <begin position="47"/>
        <end position="171"/>
    </location>
</feature>
<evidence type="ECO:0000256" key="1">
    <source>
        <dbReference type="SAM" id="Coils"/>
    </source>
</evidence>
<feature type="signal peptide" evidence="3">
    <location>
        <begin position="1"/>
        <end position="22"/>
    </location>
</feature>
<sequence>MKKTPRNLLLAALLLTACGAGAQQPPAPPAAPARPEAPSTERKIRNFDDVQAELDRVQKQLDRIELRSLPTPPPPPAINLAETDRALARAERELRSNEGMSRIDLSRARTEMAHARREMARVQADLPRHIEEARLAQVDARRSMAEAGRSMEKARAEMKEYEAFENDLAQAGLIDKNDYKIEHHDGKLFLNDKEQPADVYQKFRSFLDKHKKFTWRKSKDEFNIRNLD</sequence>
<name>A0A4V2WMC9_9BACT</name>
<organism evidence="4 5">
    <name type="scientific">Flaviaesturariibacter aridisoli</name>
    <dbReference type="NCBI Taxonomy" id="2545761"/>
    <lineage>
        <taxon>Bacteria</taxon>
        <taxon>Pseudomonadati</taxon>
        <taxon>Bacteroidota</taxon>
        <taxon>Chitinophagia</taxon>
        <taxon>Chitinophagales</taxon>
        <taxon>Chitinophagaceae</taxon>
        <taxon>Flaviaestuariibacter</taxon>
    </lineage>
</organism>
<dbReference type="AlphaFoldDB" id="A0A4V2WMC9"/>